<accession>A0A1F6H3K6</accession>
<protein>
    <recommendedName>
        <fullName evidence="4">TIGR00299 family protein</fullName>
    </recommendedName>
</protein>
<gene>
    <name evidence="2" type="ORF">A2557_08230</name>
</gene>
<dbReference type="Pfam" id="PF01969">
    <property type="entry name" value="Ni_insertion"/>
    <property type="match status" value="1"/>
</dbReference>
<evidence type="ECO:0000313" key="2">
    <source>
        <dbReference type="EMBL" id="OGH04952.1"/>
    </source>
</evidence>
<dbReference type="InterPro" id="IPR002822">
    <property type="entry name" value="Ni_insertion"/>
</dbReference>
<evidence type="ECO:0000256" key="1">
    <source>
        <dbReference type="ARBA" id="ARBA00022596"/>
    </source>
</evidence>
<dbReference type="Proteomes" id="UP000177583">
    <property type="component" value="Unassembled WGS sequence"/>
</dbReference>
<comment type="caution">
    <text evidence="2">The sequence shown here is derived from an EMBL/GenBank/DDBJ whole genome shotgun (WGS) entry which is preliminary data.</text>
</comment>
<evidence type="ECO:0008006" key="4">
    <source>
        <dbReference type="Google" id="ProtNLM"/>
    </source>
</evidence>
<dbReference type="AlphaFoldDB" id="A0A1F6H3K6"/>
<reference evidence="2 3" key="1">
    <citation type="journal article" date="2016" name="Nat. Commun.">
        <title>Thousands of microbial genomes shed light on interconnected biogeochemical processes in an aquifer system.</title>
        <authorList>
            <person name="Anantharaman K."/>
            <person name="Brown C.T."/>
            <person name="Hug L.A."/>
            <person name="Sharon I."/>
            <person name="Castelle C.J."/>
            <person name="Probst A.J."/>
            <person name="Thomas B.C."/>
            <person name="Singh A."/>
            <person name="Wilkins M.J."/>
            <person name="Karaoz U."/>
            <person name="Brodie E.L."/>
            <person name="Williams K.H."/>
            <person name="Hubbard S.S."/>
            <person name="Banfield J.F."/>
        </authorList>
    </citation>
    <scope>NUCLEOTIDE SEQUENCE [LARGE SCALE GENOMIC DNA]</scope>
</reference>
<organism evidence="2 3">
    <name type="scientific">Candidatus Lambdaproteobacteria bacterium RIFOXYD2_FULL_56_26</name>
    <dbReference type="NCBI Taxonomy" id="1817773"/>
    <lineage>
        <taxon>Bacteria</taxon>
        <taxon>Pseudomonadati</taxon>
        <taxon>Pseudomonadota</taxon>
        <taxon>Candidatus Lambdaproteobacteria</taxon>
    </lineage>
</organism>
<dbReference type="EMBL" id="MFNF01000001">
    <property type="protein sequence ID" value="OGH04952.1"/>
    <property type="molecule type" value="Genomic_DNA"/>
</dbReference>
<keyword evidence="1" id="KW-0533">Nickel</keyword>
<proteinExistence type="predicted"/>
<name>A0A1F6H3K6_9PROT</name>
<dbReference type="PANTHER" id="PTHR36566:SF1">
    <property type="entry name" value="PYRIDINIUM-3,5-BISTHIOCARBOXYLIC ACID MONONUCLEOTIDE NICKEL INSERTION PROTEIN"/>
    <property type="match status" value="1"/>
</dbReference>
<dbReference type="PANTHER" id="PTHR36566">
    <property type="entry name" value="NICKEL INSERTION PROTEIN-RELATED"/>
    <property type="match status" value="1"/>
</dbReference>
<evidence type="ECO:0000313" key="3">
    <source>
        <dbReference type="Proteomes" id="UP000177583"/>
    </source>
</evidence>
<sequence length="252" mass="27078">MAGISGDMTLAALVDLGLDPQALEAALFPLSPLLPIRLGFDRVDRCGLSALKLTLLEPLPLFEHHYYKEIKVLIESALLPPRTEALALAFFERIAVAEAKIHGVKLEEVHFHEVAAIDSIVDLVGTAVAIGLLEPDLVLFSPLALGYGEVVCSHGVYPVPALATLEILKEVPVRSGNLPFELTTPTGAAIAKELAQGFSEGLPAMRVSKIGYGAGTRELPNRPNVLRVVLGELEGEWTGEALPPSRRLKIKF</sequence>